<dbReference type="SUPFAM" id="SSF102114">
    <property type="entry name" value="Radical SAM enzymes"/>
    <property type="match status" value="1"/>
</dbReference>
<dbReference type="GO" id="GO:0006779">
    <property type="term" value="P:porphyrin-containing compound biosynthetic process"/>
    <property type="evidence" value="ECO:0007669"/>
    <property type="project" value="TreeGrafter"/>
</dbReference>
<accession>A0A1G9KRS6</accession>
<dbReference type="Proteomes" id="UP000214880">
    <property type="component" value="Unassembled WGS sequence"/>
</dbReference>
<dbReference type="Pfam" id="PF04055">
    <property type="entry name" value="Radical_SAM"/>
    <property type="match status" value="1"/>
</dbReference>
<dbReference type="SFLD" id="SFLDG01065">
    <property type="entry name" value="anaerobic_coproporphyrinogen-I"/>
    <property type="match status" value="1"/>
</dbReference>
<protein>
    <submittedName>
        <fullName evidence="2">Oxygen-independent coproporphyrinogen-3 oxidase</fullName>
    </submittedName>
</protein>
<dbReference type="SMART" id="SM00729">
    <property type="entry name" value="Elp3"/>
    <property type="match status" value="1"/>
</dbReference>
<dbReference type="InterPro" id="IPR034505">
    <property type="entry name" value="Coproporphyrinogen-III_oxidase"/>
</dbReference>
<dbReference type="SFLD" id="SFLDS00029">
    <property type="entry name" value="Radical_SAM"/>
    <property type="match status" value="1"/>
</dbReference>
<sequence>MKIDWFCLADQDVILTGAIHEVMELFGVQPAAAPAGCTVSLGKHTVFLENCLAVDSDLVTVTTTMYYHSKTDDGVDKLVVSNCDRLANNQPAAVKRIVKLNILAAMRQLTGRGAVPWGILRGIRPGKIVHRLLDQALSRTETVNTLNAHYGIEQDKAELITDIAFRQRRFLLLPEKASRLVSIYIGIPFCPSRCLYCSFPAYVLPGVQQTGRFLQGLAKEIKLVRALMQRYGFSAQTVYIGGGTPTSLNSGQFAEMLEGVRSAFVTAETMEFTVEAGRPDSIDDRKIDAMRRMGVTRVSVNPQTMQEKTLKQIGRKHTVRDIISLFQKIRQSGVPVINMDVIAGLPGENELDITDTMEQICHLAPDNLTLHTLALKRGSLLKASLAEHILPSPETTQNMHKIAAAYAGKLQMQPYYLYRQKHISGNLENIGYAKPGAECVYNIQIMEERQTIFGLGPAATTKIVNPAGWSLENRFNAKDPATYVNKIDDAHFERCQLLAQAFAH</sequence>
<dbReference type="OrthoDB" id="9808022at2"/>
<dbReference type="SFLD" id="SFLDG01082">
    <property type="entry name" value="B12-binding_domain_containing"/>
    <property type="match status" value="1"/>
</dbReference>
<dbReference type="GO" id="GO:0003824">
    <property type="term" value="F:catalytic activity"/>
    <property type="evidence" value="ECO:0007669"/>
    <property type="project" value="InterPro"/>
</dbReference>
<dbReference type="Gene3D" id="3.80.30.20">
    <property type="entry name" value="tm_1862 like domain"/>
    <property type="match status" value="1"/>
</dbReference>
<feature type="domain" description="Radical SAM core" evidence="1">
    <location>
        <begin position="173"/>
        <end position="419"/>
    </location>
</feature>
<dbReference type="InterPro" id="IPR007197">
    <property type="entry name" value="rSAM"/>
</dbReference>
<dbReference type="PANTHER" id="PTHR13932">
    <property type="entry name" value="COPROPORPHYRINIGEN III OXIDASE"/>
    <property type="match status" value="1"/>
</dbReference>
<dbReference type="CDD" id="cd01335">
    <property type="entry name" value="Radical_SAM"/>
    <property type="match status" value="1"/>
</dbReference>
<dbReference type="InterPro" id="IPR058240">
    <property type="entry name" value="rSAM_sf"/>
</dbReference>
<dbReference type="PROSITE" id="PS51918">
    <property type="entry name" value="RADICAL_SAM"/>
    <property type="match status" value="1"/>
</dbReference>
<dbReference type="AlphaFoldDB" id="A0A1G9KRS6"/>
<dbReference type="STRING" id="146817.SAMN04488502_101118"/>
<evidence type="ECO:0000313" key="2">
    <source>
        <dbReference type="EMBL" id="SDL52428.1"/>
    </source>
</evidence>
<name>A0A1G9KRS6_9FIRM</name>
<dbReference type="InterPro" id="IPR006638">
    <property type="entry name" value="Elp3/MiaA/NifB-like_rSAM"/>
</dbReference>
<dbReference type="PANTHER" id="PTHR13932:SF1">
    <property type="entry name" value="OXYGEN-INDEPENDENT COPROPORPHYRINOGEN-III OXIDASE-LIKE PROTEIN HEMZ"/>
    <property type="match status" value="1"/>
</dbReference>
<dbReference type="InterPro" id="IPR023995">
    <property type="entry name" value="HemZ"/>
</dbReference>
<evidence type="ECO:0000259" key="1">
    <source>
        <dbReference type="PROSITE" id="PS51918"/>
    </source>
</evidence>
<dbReference type="GO" id="GO:0051539">
    <property type="term" value="F:4 iron, 4 sulfur cluster binding"/>
    <property type="evidence" value="ECO:0007669"/>
    <property type="project" value="TreeGrafter"/>
</dbReference>
<evidence type="ECO:0000313" key="3">
    <source>
        <dbReference type="Proteomes" id="UP000214880"/>
    </source>
</evidence>
<dbReference type="GO" id="GO:0005737">
    <property type="term" value="C:cytoplasm"/>
    <property type="evidence" value="ECO:0007669"/>
    <property type="project" value="TreeGrafter"/>
</dbReference>
<dbReference type="SFLD" id="SFLDF00310">
    <property type="entry name" value="oxygen-independent_coproporphy"/>
    <property type="match status" value="1"/>
</dbReference>
<dbReference type="EMBL" id="FNHB01000001">
    <property type="protein sequence ID" value="SDL52428.1"/>
    <property type="molecule type" value="Genomic_DNA"/>
</dbReference>
<organism evidence="2 3">
    <name type="scientific">Dendrosporobacter quercicolus</name>
    <dbReference type="NCBI Taxonomy" id="146817"/>
    <lineage>
        <taxon>Bacteria</taxon>
        <taxon>Bacillati</taxon>
        <taxon>Bacillota</taxon>
        <taxon>Negativicutes</taxon>
        <taxon>Selenomonadales</taxon>
        <taxon>Sporomusaceae</taxon>
        <taxon>Dendrosporobacter</taxon>
    </lineage>
</organism>
<gene>
    <name evidence="2" type="ORF">SAMN04488502_101118</name>
</gene>
<proteinExistence type="predicted"/>
<reference evidence="2 3" key="1">
    <citation type="submission" date="2016-10" db="EMBL/GenBank/DDBJ databases">
        <authorList>
            <person name="de Groot N.N."/>
        </authorList>
    </citation>
    <scope>NUCLEOTIDE SEQUENCE [LARGE SCALE GENOMIC DNA]</scope>
    <source>
        <strain evidence="2 3">DSM 1736</strain>
    </source>
</reference>
<dbReference type="InterPro" id="IPR023404">
    <property type="entry name" value="rSAM_horseshoe"/>
</dbReference>
<dbReference type="NCBIfam" id="TIGR03994">
    <property type="entry name" value="rSAM_HemZ"/>
    <property type="match status" value="1"/>
</dbReference>
<keyword evidence="3" id="KW-1185">Reference proteome</keyword>
<dbReference type="RefSeq" id="WP_092067247.1">
    <property type="nucleotide sequence ID" value="NZ_FNHB01000001.1"/>
</dbReference>